<accession>A0A2V1DKE5</accession>
<evidence type="ECO:0000256" key="7">
    <source>
        <dbReference type="SAM" id="Phobius"/>
    </source>
</evidence>
<protein>
    <recommendedName>
        <fullName evidence="8">Rhodopsin domain-containing protein</fullName>
    </recommendedName>
</protein>
<proteinExistence type="inferred from homology"/>
<keyword evidence="4 7" id="KW-0472">Membrane</keyword>
<dbReference type="EMBL" id="KZ805409">
    <property type="protein sequence ID" value="PVH98652.1"/>
    <property type="molecule type" value="Genomic_DNA"/>
</dbReference>
<sequence length="216" mass="24764">MVSRRDHYHHDSSTPLPAPPDQTSKTFSQRCACLPGVLLDHRVFIFRRRSLPDEGPTQRSALVAFYWQVIPEILKTSRRMLYATVTYCVFAYTTTMLLNFFLCFPIERNWYVRTQNTVFKTAWALNIFADLIIFILPFTFLHILNIRGAVRVGVYCTFGLGIINIAFSLTRFLSIRLSPRNGKGTISITIITLWSCLDMCIGLIIANLPSLASYLR</sequence>
<gene>
    <name evidence="9" type="ORF">DM02DRAFT_681863</name>
</gene>
<comment type="similarity">
    <text evidence="5">Belongs to the SAT4 family.</text>
</comment>
<dbReference type="PANTHER" id="PTHR33048:SF92">
    <property type="entry name" value="INTEGRAL MEMBRANE PROTEIN"/>
    <property type="match status" value="1"/>
</dbReference>
<dbReference type="PANTHER" id="PTHR33048">
    <property type="entry name" value="PTH11-LIKE INTEGRAL MEMBRANE PROTEIN (AFU_ORTHOLOGUE AFUA_5G11245)"/>
    <property type="match status" value="1"/>
</dbReference>
<feature type="non-terminal residue" evidence="9">
    <location>
        <position position="216"/>
    </location>
</feature>
<keyword evidence="3 7" id="KW-1133">Transmembrane helix</keyword>
<dbReference type="InterPro" id="IPR049326">
    <property type="entry name" value="Rhodopsin_dom_fungi"/>
</dbReference>
<dbReference type="OrthoDB" id="444631at2759"/>
<feature type="transmembrane region" description="Helical" evidence="7">
    <location>
        <begin position="80"/>
        <end position="102"/>
    </location>
</feature>
<name>A0A2V1DKE5_9PLEO</name>
<evidence type="ECO:0000256" key="5">
    <source>
        <dbReference type="ARBA" id="ARBA00038359"/>
    </source>
</evidence>
<evidence type="ECO:0000256" key="1">
    <source>
        <dbReference type="ARBA" id="ARBA00004141"/>
    </source>
</evidence>
<dbReference type="Proteomes" id="UP000244855">
    <property type="component" value="Unassembled WGS sequence"/>
</dbReference>
<comment type="subcellular location">
    <subcellularLocation>
        <location evidence="1">Membrane</location>
        <topology evidence="1">Multi-pass membrane protein</topology>
    </subcellularLocation>
</comment>
<evidence type="ECO:0000259" key="8">
    <source>
        <dbReference type="Pfam" id="PF20684"/>
    </source>
</evidence>
<feature type="transmembrane region" description="Helical" evidence="7">
    <location>
        <begin position="186"/>
        <end position="208"/>
    </location>
</feature>
<dbReference type="AlphaFoldDB" id="A0A2V1DKE5"/>
<dbReference type="InterPro" id="IPR052337">
    <property type="entry name" value="SAT4-like"/>
</dbReference>
<evidence type="ECO:0000313" key="9">
    <source>
        <dbReference type="EMBL" id="PVH98652.1"/>
    </source>
</evidence>
<organism evidence="9 10">
    <name type="scientific">Periconia macrospinosa</name>
    <dbReference type="NCBI Taxonomy" id="97972"/>
    <lineage>
        <taxon>Eukaryota</taxon>
        <taxon>Fungi</taxon>
        <taxon>Dikarya</taxon>
        <taxon>Ascomycota</taxon>
        <taxon>Pezizomycotina</taxon>
        <taxon>Dothideomycetes</taxon>
        <taxon>Pleosporomycetidae</taxon>
        <taxon>Pleosporales</taxon>
        <taxon>Massarineae</taxon>
        <taxon>Periconiaceae</taxon>
        <taxon>Periconia</taxon>
    </lineage>
</organism>
<feature type="transmembrane region" description="Helical" evidence="7">
    <location>
        <begin position="152"/>
        <end position="174"/>
    </location>
</feature>
<evidence type="ECO:0000256" key="4">
    <source>
        <dbReference type="ARBA" id="ARBA00023136"/>
    </source>
</evidence>
<feature type="transmembrane region" description="Helical" evidence="7">
    <location>
        <begin position="122"/>
        <end position="145"/>
    </location>
</feature>
<evidence type="ECO:0000256" key="2">
    <source>
        <dbReference type="ARBA" id="ARBA00022692"/>
    </source>
</evidence>
<dbReference type="STRING" id="97972.A0A2V1DKE5"/>
<keyword evidence="2 7" id="KW-0812">Transmembrane</keyword>
<dbReference type="GO" id="GO:0016020">
    <property type="term" value="C:membrane"/>
    <property type="evidence" value="ECO:0007669"/>
    <property type="project" value="UniProtKB-SubCell"/>
</dbReference>
<evidence type="ECO:0000256" key="6">
    <source>
        <dbReference type="SAM" id="MobiDB-lite"/>
    </source>
</evidence>
<feature type="domain" description="Rhodopsin" evidence="8">
    <location>
        <begin position="59"/>
        <end position="215"/>
    </location>
</feature>
<dbReference type="Pfam" id="PF20684">
    <property type="entry name" value="Fung_rhodopsin"/>
    <property type="match status" value="1"/>
</dbReference>
<keyword evidence="10" id="KW-1185">Reference proteome</keyword>
<reference evidence="9 10" key="1">
    <citation type="journal article" date="2018" name="Sci. Rep.">
        <title>Comparative genomics provides insights into the lifestyle and reveals functional heterogeneity of dark septate endophytic fungi.</title>
        <authorList>
            <person name="Knapp D.G."/>
            <person name="Nemeth J.B."/>
            <person name="Barry K."/>
            <person name="Hainaut M."/>
            <person name="Henrissat B."/>
            <person name="Johnson J."/>
            <person name="Kuo A."/>
            <person name="Lim J.H.P."/>
            <person name="Lipzen A."/>
            <person name="Nolan M."/>
            <person name="Ohm R.A."/>
            <person name="Tamas L."/>
            <person name="Grigoriev I.V."/>
            <person name="Spatafora J.W."/>
            <person name="Nagy L.G."/>
            <person name="Kovacs G.M."/>
        </authorList>
    </citation>
    <scope>NUCLEOTIDE SEQUENCE [LARGE SCALE GENOMIC DNA]</scope>
    <source>
        <strain evidence="9 10">DSE2036</strain>
    </source>
</reference>
<feature type="region of interest" description="Disordered" evidence="6">
    <location>
        <begin position="1"/>
        <end position="23"/>
    </location>
</feature>
<evidence type="ECO:0000313" key="10">
    <source>
        <dbReference type="Proteomes" id="UP000244855"/>
    </source>
</evidence>
<evidence type="ECO:0000256" key="3">
    <source>
        <dbReference type="ARBA" id="ARBA00022989"/>
    </source>
</evidence>
<feature type="compositionally biased region" description="Basic and acidic residues" evidence="6">
    <location>
        <begin position="1"/>
        <end position="12"/>
    </location>
</feature>